<comment type="caution">
    <text evidence="3">The sequence shown here is derived from an EMBL/GenBank/DDBJ whole genome shotgun (WGS) entry which is preliminary data.</text>
</comment>
<keyword evidence="1" id="KW-0175">Coiled coil</keyword>
<protein>
    <recommendedName>
        <fullName evidence="5">50S ribosomal protein L21</fullName>
    </recommendedName>
</protein>
<dbReference type="OrthoDB" id="9807941at2"/>
<reference evidence="3 4" key="1">
    <citation type="submission" date="2019-08" db="EMBL/GenBank/DDBJ databases">
        <title>Genome of Phaeodactylibacter luteus.</title>
        <authorList>
            <person name="Bowman J.P."/>
        </authorList>
    </citation>
    <scope>NUCLEOTIDE SEQUENCE [LARGE SCALE GENOMIC DNA]</scope>
    <source>
        <strain evidence="3 4">KCTC 42180</strain>
    </source>
</reference>
<name>A0A5C6RQN2_9BACT</name>
<feature type="transmembrane region" description="Helical" evidence="2">
    <location>
        <begin position="16"/>
        <end position="36"/>
    </location>
</feature>
<proteinExistence type="predicted"/>
<keyword evidence="2" id="KW-0472">Membrane</keyword>
<evidence type="ECO:0000313" key="3">
    <source>
        <dbReference type="EMBL" id="TXB64487.1"/>
    </source>
</evidence>
<evidence type="ECO:0000256" key="1">
    <source>
        <dbReference type="SAM" id="Coils"/>
    </source>
</evidence>
<gene>
    <name evidence="3" type="ORF">FRY97_07275</name>
</gene>
<dbReference type="Gene3D" id="1.10.150.20">
    <property type="entry name" value="5' to 3' exonuclease, C-terminal subdomain"/>
    <property type="match status" value="1"/>
</dbReference>
<evidence type="ECO:0008006" key="5">
    <source>
        <dbReference type="Google" id="ProtNLM"/>
    </source>
</evidence>
<keyword evidence="4" id="KW-1185">Reference proteome</keyword>
<dbReference type="AlphaFoldDB" id="A0A5C6RQN2"/>
<dbReference type="Proteomes" id="UP000321580">
    <property type="component" value="Unassembled WGS sequence"/>
</dbReference>
<feature type="coiled-coil region" evidence="1">
    <location>
        <begin position="41"/>
        <end position="138"/>
    </location>
</feature>
<keyword evidence="2" id="KW-1133">Transmembrane helix</keyword>
<accession>A0A5C6RQN2</accession>
<dbReference type="Pfam" id="PF14520">
    <property type="entry name" value="HHH_5"/>
    <property type="match status" value="1"/>
</dbReference>
<organism evidence="3 4">
    <name type="scientific">Phaeodactylibacter luteus</name>
    <dbReference type="NCBI Taxonomy" id="1564516"/>
    <lineage>
        <taxon>Bacteria</taxon>
        <taxon>Pseudomonadati</taxon>
        <taxon>Bacteroidota</taxon>
        <taxon>Saprospiria</taxon>
        <taxon>Saprospirales</taxon>
        <taxon>Haliscomenobacteraceae</taxon>
        <taxon>Phaeodactylibacter</taxon>
    </lineage>
</organism>
<dbReference type="EMBL" id="VOOR01000011">
    <property type="protein sequence ID" value="TXB64487.1"/>
    <property type="molecule type" value="Genomic_DNA"/>
</dbReference>
<evidence type="ECO:0000256" key="2">
    <source>
        <dbReference type="SAM" id="Phobius"/>
    </source>
</evidence>
<evidence type="ECO:0000313" key="4">
    <source>
        <dbReference type="Proteomes" id="UP000321580"/>
    </source>
</evidence>
<dbReference type="RefSeq" id="WP_147166782.1">
    <property type="nucleotide sequence ID" value="NZ_VOOR01000011.1"/>
</dbReference>
<sequence length="389" mass="43201">MDFSTLFSELTGRESLFILIVMLAAFLLGLLTGYLLRSRRVIALKRELKDKKKELSGAKAELEALREQLALKDADQKKLGFSLQEAEVKSKRLEEEKEQLNKDVFMLRRQLEEGGSSDEAMAQVVKELNAEIERLKARSPEGAAESQALLLRRMDELSAQNKTLLKAIREQHRLGLAAPAVGERDFPAVHPMPGLPDAPLVDQEPELGLATEKPVGDKILPLEEKPERDDLTRIEGVGRFLEQQLNGAGIYTYEEISTWDSARVQEVTQAIGYFEGRIEKDRWVEQAAQLALQKQESPDDFLPRPQPLSTDETELTLFSGLTPQAEAALQSAGIRTWADLAASSLATLENILKASGPELSSLNPEQWPQEAALAVKGEWAALKGQQQQA</sequence>
<keyword evidence="2" id="KW-0812">Transmembrane</keyword>